<evidence type="ECO:0008006" key="2">
    <source>
        <dbReference type="Google" id="ProtNLM"/>
    </source>
</evidence>
<protein>
    <recommendedName>
        <fullName evidence="2">RNA polymerase sigma-70 region 2 domain-containing protein</fullName>
    </recommendedName>
</protein>
<accession>A0A645FVJ0</accession>
<dbReference type="EMBL" id="VSSQ01064710">
    <property type="protein sequence ID" value="MPN17549.1"/>
    <property type="molecule type" value="Genomic_DNA"/>
</dbReference>
<gene>
    <name evidence="1" type="ORF">SDC9_164903</name>
</gene>
<proteinExistence type="predicted"/>
<reference evidence="1" key="1">
    <citation type="submission" date="2019-08" db="EMBL/GenBank/DDBJ databases">
        <authorList>
            <person name="Kucharzyk K."/>
            <person name="Murdoch R.W."/>
            <person name="Higgins S."/>
            <person name="Loffler F."/>
        </authorList>
    </citation>
    <scope>NUCLEOTIDE SEQUENCE</scope>
</reference>
<organism evidence="1">
    <name type="scientific">bioreactor metagenome</name>
    <dbReference type="NCBI Taxonomy" id="1076179"/>
    <lineage>
        <taxon>unclassified sequences</taxon>
        <taxon>metagenomes</taxon>
        <taxon>ecological metagenomes</taxon>
    </lineage>
</organism>
<comment type="caution">
    <text evidence="1">The sequence shown here is derived from an EMBL/GenBank/DDBJ whole genome shotgun (WGS) entry which is preliminary data.</text>
</comment>
<dbReference type="AlphaFoldDB" id="A0A645FVJ0"/>
<name>A0A645FVJ0_9ZZZZ</name>
<evidence type="ECO:0000313" key="1">
    <source>
        <dbReference type="EMBL" id="MPN17549.1"/>
    </source>
</evidence>
<sequence>MRHPGKYRRHRLDCHDLKIIHDLVAKKLSTVNGITSDDLRDIEHDVVLVLLRRVEKFDPAINTWAAFRAVVIYHTLTDIIRKHVGPDSEINRRADFTLDDRVPGSKPHSPVFYRDLVNSDMTIADGTEKDDSERLALVMDIRMVTSRLPDELREICEYIVREGCKSPVDIMKPLGISRKTAFRRFLEIRKVFISHGITG</sequence>